<dbReference type="InterPro" id="IPR024726">
    <property type="entry name" value="FhuF_C"/>
</dbReference>
<dbReference type="Pfam" id="PF06276">
    <property type="entry name" value="FhuF"/>
    <property type="match status" value="1"/>
</dbReference>
<name>A0ABU1NXH3_9BACL</name>
<feature type="domain" description="Aerobactin siderophore biosynthesis IucA/IucC-like C-terminal" evidence="1">
    <location>
        <begin position="65"/>
        <end position="211"/>
    </location>
</feature>
<sequence>MNKQSRLAQGEWDYLSGQFGLSEYEASRPAYSVRALDLLDKELCSNYLDHLTVLLQSPSRMITASQFFKRYAALTAIPLLYAMTVYNKGLDLSADNCSLASSPGHSWLAYVSLSDTDVTLPEADQRPNWRNEVISSLFAENIGKIIAVMSSVANVPKSILWENVAVRVYSLYEKRIGVQGGQPEPFRADFEYLIHQAPGALFGEKENPLGRFFRKPTTSSISTTPIRVRQTCCFYYEVSSIKEYCTTCPKLLV</sequence>
<dbReference type="Proteomes" id="UP001267290">
    <property type="component" value="Unassembled WGS sequence"/>
</dbReference>
<protein>
    <submittedName>
        <fullName evidence="3">Ferric iron reductase protein FhuF</fullName>
    </submittedName>
</protein>
<reference evidence="3 4" key="1">
    <citation type="submission" date="2023-07" db="EMBL/GenBank/DDBJ databases">
        <title>Sorghum-associated microbial communities from plants grown in Nebraska, USA.</title>
        <authorList>
            <person name="Schachtman D."/>
        </authorList>
    </citation>
    <scope>NUCLEOTIDE SEQUENCE [LARGE SCALE GENOMIC DNA]</scope>
    <source>
        <strain evidence="3 4">CC258</strain>
    </source>
</reference>
<proteinExistence type="predicted"/>
<evidence type="ECO:0000259" key="2">
    <source>
        <dbReference type="Pfam" id="PF11575"/>
    </source>
</evidence>
<evidence type="ECO:0000313" key="3">
    <source>
        <dbReference type="EMBL" id="MDR6551766.1"/>
    </source>
</evidence>
<dbReference type="InterPro" id="IPR022770">
    <property type="entry name" value="IucA/IucC-like_C"/>
</dbReference>
<accession>A0ABU1NXH3</accession>
<feature type="domain" description="Ferric siderophore reductase C-terminal" evidence="2">
    <location>
        <begin position="229"/>
        <end position="250"/>
    </location>
</feature>
<gene>
    <name evidence="3" type="ORF">J2736_002955</name>
</gene>
<organism evidence="3 4">
    <name type="scientific">Paenibacillus qinlingensis</name>
    <dbReference type="NCBI Taxonomy" id="1837343"/>
    <lineage>
        <taxon>Bacteria</taxon>
        <taxon>Bacillati</taxon>
        <taxon>Bacillota</taxon>
        <taxon>Bacilli</taxon>
        <taxon>Bacillales</taxon>
        <taxon>Paenibacillaceae</taxon>
        <taxon>Paenibacillus</taxon>
    </lineage>
</organism>
<evidence type="ECO:0000259" key="1">
    <source>
        <dbReference type="Pfam" id="PF06276"/>
    </source>
</evidence>
<dbReference type="RefSeq" id="WP_310499328.1">
    <property type="nucleotide sequence ID" value="NZ_JAVDSB010000004.1"/>
</dbReference>
<evidence type="ECO:0000313" key="4">
    <source>
        <dbReference type="Proteomes" id="UP001267290"/>
    </source>
</evidence>
<dbReference type="Pfam" id="PF11575">
    <property type="entry name" value="FhuF_C"/>
    <property type="match status" value="1"/>
</dbReference>
<keyword evidence="4" id="KW-1185">Reference proteome</keyword>
<comment type="caution">
    <text evidence="3">The sequence shown here is derived from an EMBL/GenBank/DDBJ whole genome shotgun (WGS) entry which is preliminary data.</text>
</comment>
<dbReference type="EMBL" id="JAVDSB010000004">
    <property type="protein sequence ID" value="MDR6551766.1"/>
    <property type="molecule type" value="Genomic_DNA"/>
</dbReference>